<gene>
    <name evidence="3" type="ORF">H1164_04435</name>
</gene>
<dbReference type="RefSeq" id="WP_033099522.1">
    <property type="nucleotide sequence ID" value="NZ_JACEIP010000004.1"/>
</dbReference>
<feature type="compositionally biased region" description="Low complexity" evidence="1">
    <location>
        <begin position="43"/>
        <end position="66"/>
    </location>
</feature>
<name>A0A7W1X8Q9_9BACL</name>
<comment type="caution">
    <text evidence="3">The sequence shown here is derived from an EMBL/GenBank/DDBJ whole genome shotgun (WGS) entry which is preliminary data.</text>
</comment>
<proteinExistence type="predicted"/>
<evidence type="ECO:0000313" key="4">
    <source>
        <dbReference type="Proteomes" id="UP000530514"/>
    </source>
</evidence>
<protein>
    <submittedName>
        <fullName evidence="3">Uncharacterized protein</fullName>
    </submittedName>
</protein>
<dbReference type="AlphaFoldDB" id="A0A7W1X8Q9"/>
<organism evidence="3 4">
    <name type="scientific">Thermoactinomyces daqus</name>
    <dbReference type="NCBI Taxonomy" id="1329516"/>
    <lineage>
        <taxon>Bacteria</taxon>
        <taxon>Bacillati</taxon>
        <taxon>Bacillota</taxon>
        <taxon>Bacilli</taxon>
        <taxon>Bacillales</taxon>
        <taxon>Thermoactinomycetaceae</taxon>
        <taxon>Thermoactinomyces</taxon>
    </lineage>
</organism>
<dbReference type="OrthoDB" id="2990358at2"/>
<dbReference type="Proteomes" id="UP000530514">
    <property type="component" value="Unassembled WGS sequence"/>
</dbReference>
<dbReference type="EMBL" id="JACEIP010000004">
    <property type="protein sequence ID" value="MBA4542147.1"/>
    <property type="molecule type" value="Genomic_DNA"/>
</dbReference>
<keyword evidence="4" id="KW-1185">Reference proteome</keyword>
<reference evidence="3 4" key="1">
    <citation type="submission" date="2020-07" db="EMBL/GenBank/DDBJ databases">
        <authorList>
            <person name="Feng H."/>
        </authorList>
    </citation>
    <scope>NUCLEOTIDE SEQUENCE [LARGE SCALE GENOMIC DNA]</scope>
    <source>
        <strain evidence="4">s-11</strain>
    </source>
</reference>
<keyword evidence="2" id="KW-0812">Transmembrane</keyword>
<keyword evidence="2" id="KW-0472">Membrane</keyword>
<evidence type="ECO:0000313" key="3">
    <source>
        <dbReference type="EMBL" id="MBA4542147.1"/>
    </source>
</evidence>
<evidence type="ECO:0000256" key="1">
    <source>
        <dbReference type="SAM" id="MobiDB-lite"/>
    </source>
</evidence>
<feature type="transmembrane region" description="Helical" evidence="2">
    <location>
        <begin position="12"/>
        <end position="32"/>
    </location>
</feature>
<accession>A0A7W1X8Q9</accession>
<sequence length="188" mass="20820">MFRTDLPSHRRRLLVFVLVVFLVVGFAVRFVLVKLGWTDQPRPTATEPSAPSAEPSEPAAVSSLPPEELSAVTETANRFIRAYTTIDFSDRSKWLHALDGLTGKEFYQYLQEEATARPADGLTATSFGKIERLQCSGSGLTASCIGAVVVQEQKGQQFTPVERVYQLSLAKEGEHWVVEEAEVRGDFD</sequence>
<evidence type="ECO:0000256" key="2">
    <source>
        <dbReference type="SAM" id="Phobius"/>
    </source>
</evidence>
<feature type="region of interest" description="Disordered" evidence="1">
    <location>
        <begin position="41"/>
        <end position="66"/>
    </location>
</feature>
<keyword evidence="2" id="KW-1133">Transmembrane helix</keyword>